<feature type="transmembrane region" description="Helical" evidence="1">
    <location>
        <begin position="6"/>
        <end position="25"/>
    </location>
</feature>
<protein>
    <recommendedName>
        <fullName evidence="4">Class III signal peptide-containing protein</fullName>
    </recommendedName>
</protein>
<dbReference type="Proteomes" id="UP000226712">
    <property type="component" value="Unassembled WGS sequence"/>
</dbReference>
<sequence>MEKGQLSVEVVIIAGVIIAISALILGKFFLYQDSIFNDATVRQIAISEIEKTDKRYSIQRIQTVKCEGELTVSIAMIPNLDPIPRGNFESRVNNAFNIDVEFDYSGVLLPECTS</sequence>
<dbReference type="EMBL" id="NZBD01000015">
    <property type="protein sequence ID" value="MAG18380.1"/>
    <property type="molecule type" value="Genomic_DNA"/>
</dbReference>
<evidence type="ECO:0008006" key="4">
    <source>
        <dbReference type="Google" id="ProtNLM"/>
    </source>
</evidence>
<keyword evidence="1" id="KW-0812">Transmembrane</keyword>
<proteinExistence type="predicted"/>
<accession>A0A2D6LQB8</accession>
<name>A0A2D6LQB8_9ARCH</name>
<keyword evidence="1" id="KW-1133">Transmembrane helix</keyword>
<keyword evidence="1" id="KW-0472">Membrane</keyword>
<evidence type="ECO:0000313" key="2">
    <source>
        <dbReference type="EMBL" id="MAG18380.1"/>
    </source>
</evidence>
<dbReference type="AlphaFoldDB" id="A0A2D6LQB8"/>
<evidence type="ECO:0000256" key="1">
    <source>
        <dbReference type="SAM" id="Phobius"/>
    </source>
</evidence>
<reference evidence="3" key="1">
    <citation type="submission" date="2017-09" db="EMBL/GenBank/DDBJ databases">
        <title>The Reconstruction of 2,631 Draft Metagenome-Assembled Genomes from the Global Oceans.</title>
        <authorList>
            <person name="Tully B.J."/>
            <person name="Graham E.D."/>
            <person name="Heidelberg J.F."/>
        </authorList>
    </citation>
    <scope>NUCLEOTIDE SEQUENCE [LARGE SCALE GENOMIC DNA]</scope>
</reference>
<evidence type="ECO:0000313" key="3">
    <source>
        <dbReference type="Proteomes" id="UP000226712"/>
    </source>
</evidence>
<organism evidence="2 3">
    <name type="scientific">Candidatus Iainarchaeum sp</name>
    <dbReference type="NCBI Taxonomy" id="3101447"/>
    <lineage>
        <taxon>Archaea</taxon>
        <taxon>Candidatus Iainarchaeota</taxon>
        <taxon>Candidatus Iainarchaeia</taxon>
        <taxon>Candidatus Iainarchaeales</taxon>
        <taxon>Candidatus Iainarchaeaceae</taxon>
        <taxon>Candidatus Iainarchaeum</taxon>
    </lineage>
</organism>
<comment type="caution">
    <text evidence="2">The sequence shown here is derived from an EMBL/GenBank/DDBJ whole genome shotgun (WGS) entry which is preliminary data.</text>
</comment>
<gene>
    <name evidence="2" type="ORF">CL944_02820</name>
</gene>